<evidence type="ECO:0000313" key="2">
    <source>
        <dbReference type="EMBL" id="SLN57950.1"/>
    </source>
</evidence>
<dbReference type="EMBL" id="FWFL01000008">
    <property type="protein sequence ID" value="SLN57950.1"/>
    <property type="molecule type" value="Genomic_DNA"/>
</dbReference>
<keyword evidence="3" id="KW-1185">Reference proteome</keyword>
<name>A0A1Y5TDK1_9RHOB</name>
<dbReference type="Proteomes" id="UP000193827">
    <property type="component" value="Unassembled WGS sequence"/>
</dbReference>
<gene>
    <name evidence="2" type="ORF">PEL8287_03127</name>
</gene>
<reference evidence="2 3" key="1">
    <citation type="submission" date="2017-03" db="EMBL/GenBank/DDBJ databases">
        <authorList>
            <person name="Afonso C.L."/>
            <person name="Miller P.J."/>
            <person name="Scott M.A."/>
            <person name="Spackman E."/>
            <person name="Goraichik I."/>
            <person name="Dimitrov K.M."/>
            <person name="Suarez D.L."/>
            <person name="Swayne D.E."/>
        </authorList>
    </citation>
    <scope>NUCLEOTIDE SEQUENCE [LARGE SCALE GENOMIC DNA]</scope>
    <source>
        <strain evidence="2 3">CECT 8287</strain>
    </source>
</reference>
<dbReference type="RefSeq" id="WP_085893337.1">
    <property type="nucleotide sequence ID" value="NZ_FWFL01000008.1"/>
</dbReference>
<sequence length="107" mass="11302">MSTKTTILMVAAVASAGALFATKPGPAAIEEKIAEMIVGDIQTTGSSDLASGILLMTCKANINDCAKLLRTTMDVQSEDKILWQKVTISQGEKSLSCLGILNQLRCN</sequence>
<organism evidence="2 3">
    <name type="scientific">Roseovarius litorisediminis</name>
    <dbReference type="NCBI Taxonomy" id="1312363"/>
    <lineage>
        <taxon>Bacteria</taxon>
        <taxon>Pseudomonadati</taxon>
        <taxon>Pseudomonadota</taxon>
        <taxon>Alphaproteobacteria</taxon>
        <taxon>Rhodobacterales</taxon>
        <taxon>Roseobacteraceae</taxon>
        <taxon>Roseovarius</taxon>
    </lineage>
</organism>
<accession>A0A1Y5TDK1</accession>
<dbReference type="AlphaFoldDB" id="A0A1Y5TDK1"/>
<evidence type="ECO:0000256" key="1">
    <source>
        <dbReference type="SAM" id="SignalP"/>
    </source>
</evidence>
<evidence type="ECO:0000313" key="3">
    <source>
        <dbReference type="Proteomes" id="UP000193827"/>
    </source>
</evidence>
<feature type="signal peptide" evidence="1">
    <location>
        <begin position="1"/>
        <end position="20"/>
    </location>
</feature>
<feature type="chain" id="PRO_5012644660" evidence="1">
    <location>
        <begin position="21"/>
        <end position="107"/>
    </location>
</feature>
<proteinExistence type="predicted"/>
<keyword evidence="1" id="KW-0732">Signal</keyword>
<protein>
    <submittedName>
        <fullName evidence="2">Uncharacterized protein</fullName>
    </submittedName>
</protein>